<dbReference type="RefSeq" id="WP_117159728.1">
    <property type="nucleotide sequence ID" value="NZ_QVID01000002.1"/>
</dbReference>
<sequence>MNDYILKTERLGLRNWKASDIDPFIEMGKDPEVMQYFPSLLSEEESREFIQKLQEHFILHGYCYFAVDILETSEFIGFTGFMNQIWESTFTPCVDMGWRLKRSAWGKGYATEAAKACLEAALPKFNLKKVYAFTPDKNIPSQKVMQKIGMNYAGDFQHPKLIGDDRFEYCVAYKNS</sequence>
<dbReference type="OrthoDB" id="9788916at2"/>
<proteinExistence type="predicted"/>
<feature type="domain" description="N-acetyltransferase" evidence="1">
    <location>
        <begin position="11"/>
        <end position="176"/>
    </location>
</feature>
<dbReference type="GO" id="GO:0016747">
    <property type="term" value="F:acyltransferase activity, transferring groups other than amino-acyl groups"/>
    <property type="evidence" value="ECO:0007669"/>
    <property type="project" value="InterPro"/>
</dbReference>
<evidence type="ECO:0000259" key="1">
    <source>
        <dbReference type="PROSITE" id="PS51186"/>
    </source>
</evidence>
<keyword evidence="3" id="KW-1185">Reference proteome</keyword>
<evidence type="ECO:0000313" key="3">
    <source>
        <dbReference type="Proteomes" id="UP000261082"/>
    </source>
</evidence>
<dbReference type="AlphaFoldDB" id="A0A3E1Q6N2"/>
<dbReference type="PANTHER" id="PTHR43792">
    <property type="entry name" value="GNAT FAMILY, PUTATIVE (AFU_ORTHOLOGUE AFUA_3G00765)-RELATED-RELATED"/>
    <property type="match status" value="1"/>
</dbReference>
<organism evidence="2 3">
    <name type="scientific">Marixanthomonas ophiurae</name>
    <dbReference type="NCBI Taxonomy" id="387659"/>
    <lineage>
        <taxon>Bacteria</taxon>
        <taxon>Pseudomonadati</taxon>
        <taxon>Bacteroidota</taxon>
        <taxon>Flavobacteriia</taxon>
        <taxon>Flavobacteriales</taxon>
        <taxon>Flavobacteriaceae</taxon>
        <taxon>Marixanthomonas</taxon>
    </lineage>
</organism>
<gene>
    <name evidence="2" type="ORF">DZ858_11055</name>
</gene>
<dbReference type="InterPro" id="IPR016181">
    <property type="entry name" value="Acyl_CoA_acyltransferase"/>
</dbReference>
<evidence type="ECO:0000313" key="2">
    <source>
        <dbReference type="EMBL" id="RFN57779.1"/>
    </source>
</evidence>
<dbReference type="PROSITE" id="PS51186">
    <property type="entry name" value="GNAT"/>
    <property type="match status" value="1"/>
</dbReference>
<keyword evidence="2" id="KW-0808">Transferase</keyword>
<protein>
    <submittedName>
        <fullName evidence="2">N-acetyltransferase</fullName>
    </submittedName>
</protein>
<dbReference type="Pfam" id="PF13302">
    <property type="entry name" value="Acetyltransf_3"/>
    <property type="match status" value="1"/>
</dbReference>
<name>A0A3E1Q6N2_9FLAO</name>
<dbReference type="PANTHER" id="PTHR43792:SF1">
    <property type="entry name" value="N-ACETYLTRANSFERASE DOMAIN-CONTAINING PROTEIN"/>
    <property type="match status" value="1"/>
</dbReference>
<dbReference type="Proteomes" id="UP000261082">
    <property type="component" value="Unassembled WGS sequence"/>
</dbReference>
<dbReference type="Gene3D" id="3.40.630.30">
    <property type="match status" value="1"/>
</dbReference>
<accession>A0A3E1Q6N2</accession>
<reference evidence="2 3" key="1">
    <citation type="journal article" date="2007" name="Int. J. Syst. Evol. Microbiol.">
        <title>Marixanthomonas ophiurae gen. nov., sp. nov., a marine bacterium of the family Flavobacteriaceae isolated from a deep-sea brittle star.</title>
        <authorList>
            <person name="Romanenko L.A."/>
            <person name="Uchino M."/>
            <person name="Frolova G.M."/>
            <person name="Mikhailov V.V."/>
        </authorList>
    </citation>
    <scope>NUCLEOTIDE SEQUENCE [LARGE SCALE GENOMIC DNA]</scope>
    <source>
        <strain evidence="2 3">KMM 3046</strain>
    </source>
</reference>
<comment type="caution">
    <text evidence="2">The sequence shown here is derived from an EMBL/GenBank/DDBJ whole genome shotgun (WGS) entry which is preliminary data.</text>
</comment>
<dbReference type="SUPFAM" id="SSF55729">
    <property type="entry name" value="Acyl-CoA N-acyltransferases (Nat)"/>
    <property type="match status" value="1"/>
</dbReference>
<dbReference type="InterPro" id="IPR051531">
    <property type="entry name" value="N-acetyltransferase"/>
</dbReference>
<dbReference type="InterPro" id="IPR000182">
    <property type="entry name" value="GNAT_dom"/>
</dbReference>
<dbReference type="EMBL" id="QVID01000002">
    <property type="protein sequence ID" value="RFN57779.1"/>
    <property type="molecule type" value="Genomic_DNA"/>
</dbReference>